<comment type="caution">
    <text evidence="1">The sequence shown here is derived from an EMBL/GenBank/DDBJ whole genome shotgun (WGS) entry which is preliminary data.</text>
</comment>
<dbReference type="EMBL" id="WNDP01000048">
    <property type="protein sequence ID" value="KAF1025002.1"/>
    <property type="molecule type" value="Genomic_DNA"/>
</dbReference>
<sequence length="97" mass="11049">MKEVTEFTNNLLDGSIKQDEINTFIGKLKNNELDSELQEIKEMIEDQLSYVHPLKMKTQAKMRKTGKHNQKVLDALNNIKTSDDVNQALSALKAIFA</sequence>
<protein>
    <submittedName>
        <fullName evidence="1">Uncharacterized protein</fullName>
    </submittedName>
</protein>
<organism evidence="1 2">
    <name type="scientific">Acinetobacter bereziniae</name>
    <name type="common">Acinetobacter genomosp. 10</name>
    <dbReference type="NCBI Taxonomy" id="106648"/>
    <lineage>
        <taxon>Bacteria</taxon>
        <taxon>Pseudomonadati</taxon>
        <taxon>Pseudomonadota</taxon>
        <taxon>Gammaproteobacteria</taxon>
        <taxon>Moraxellales</taxon>
        <taxon>Moraxellaceae</taxon>
        <taxon>Acinetobacter</taxon>
    </lineage>
</organism>
<evidence type="ECO:0000313" key="2">
    <source>
        <dbReference type="Proteomes" id="UP000490535"/>
    </source>
</evidence>
<accession>A0A833UP61</accession>
<name>A0A833UP61_ACIBZ</name>
<proteinExistence type="predicted"/>
<reference evidence="2" key="1">
    <citation type="journal article" date="2020" name="MBio">
        <title>Horizontal gene transfer to a defensive symbiont with a reduced genome amongst a multipartite beetle microbiome.</title>
        <authorList>
            <person name="Waterworth S.C."/>
            <person name="Florez L.V."/>
            <person name="Rees E.R."/>
            <person name="Hertweck C."/>
            <person name="Kaltenpoth M."/>
            <person name="Kwan J.C."/>
        </authorList>
    </citation>
    <scope>NUCLEOTIDE SEQUENCE [LARGE SCALE GENOMIC DNA]</scope>
</reference>
<dbReference type="AlphaFoldDB" id="A0A833UP61"/>
<dbReference type="Proteomes" id="UP000490535">
    <property type="component" value="Unassembled WGS sequence"/>
</dbReference>
<gene>
    <name evidence="1" type="ORF">GAK29_02170</name>
</gene>
<evidence type="ECO:0000313" key="1">
    <source>
        <dbReference type="EMBL" id="KAF1025002.1"/>
    </source>
</evidence>